<evidence type="ECO:0000313" key="2">
    <source>
        <dbReference type="EMBL" id="ROT84123.1"/>
    </source>
</evidence>
<reference evidence="2 3" key="2">
    <citation type="submission" date="2019-01" db="EMBL/GenBank/DDBJ databases">
        <title>The decoding of complex shrimp genome reveals the adaptation for benthos swimmer, frequently molting mechanism and breeding impact on genome.</title>
        <authorList>
            <person name="Sun Y."/>
            <person name="Gao Y."/>
            <person name="Yu Y."/>
        </authorList>
    </citation>
    <scope>NUCLEOTIDE SEQUENCE [LARGE SCALE GENOMIC DNA]</scope>
    <source>
        <tissue evidence="2">Muscle</tissue>
    </source>
</reference>
<name>A0A3R7QMT4_PENVA</name>
<dbReference type="AlphaFoldDB" id="A0A3R7QMT4"/>
<protein>
    <submittedName>
        <fullName evidence="2">Uncharacterized protein</fullName>
    </submittedName>
</protein>
<proteinExistence type="predicted"/>
<reference evidence="2 3" key="1">
    <citation type="submission" date="2018-04" db="EMBL/GenBank/DDBJ databases">
        <authorList>
            <person name="Zhang X."/>
            <person name="Yuan J."/>
            <person name="Li F."/>
            <person name="Xiang J."/>
        </authorList>
    </citation>
    <scope>NUCLEOTIDE SEQUENCE [LARGE SCALE GENOMIC DNA]</scope>
    <source>
        <tissue evidence="2">Muscle</tissue>
    </source>
</reference>
<evidence type="ECO:0000313" key="3">
    <source>
        <dbReference type="Proteomes" id="UP000283509"/>
    </source>
</evidence>
<accession>A0A3R7QMT4</accession>
<keyword evidence="3" id="KW-1185">Reference proteome</keyword>
<sequence length="401" mass="43564">MSIEDPPRNDTANFTRLPKVLGCGKAIRSRRVQTQIPLPLPHPHPHQFTPRSTPNPPHFDPPAQPLQDPPPPSPPPTHHPPQRTFKIPKGAPAARPSAPSSHRINNGYLSLSRSLSSLSSLWWFSLSHFSLSCYSLVSRTLIICLRLVSLFVKTLTSTHHVHLDADASPPFFSFFLVSFLRLLHLARCVLIALSPRLFLSSSSPPSLSSSSRALWSVSISFSPSSLSSPSPSSLPPSRPDPLPPLPSSVLVLLSPPSRLYLSSFSLPSFFCYFRSHFASLYFSPLLPSPLLSPPNLPSLSFLSLLFSLSLLSLSLSSLSLSSPPSLPPLLPSSLLLPPLPLRPVLSLLSPATSLSSPIFSHSPLPLSLSSAINLSSLSHPLFPPSSFFFSLPAERYLPLCL</sequence>
<organism evidence="2 3">
    <name type="scientific">Penaeus vannamei</name>
    <name type="common">Whiteleg shrimp</name>
    <name type="synonym">Litopenaeus vannamei</name>
    <dbReference type="NCBI Taxonomy" id="6689"/>
    <lineage>
        <taxon>Eukaryota</taxon>
        <taxon>Metazoa</taxon>
        <taxon>Ecdysozoa</taxon>
        <taxon>Arthropoda</taxon>
        <taxon>Crustacea</taxon>
        <taxon>Multicrustacea</taxon>
        <taxon>Malacostraca</taxon>
        <taxon>Eumalacostraca</taxon>
        <taxon>Eucarida</taxon>
        <taxon>Decapoda</taxon>
        <taxon>Dendrobranchiata</taxon>
        <taxon>Penaeoidea</taxon>
        <taxon>Penaeidae</taxon>
        <taxon>Penaeus</taxon>
    </lineage>
</organism>
<comment type="caution">
    <text evidence="2">The sequence shown here is derived from an EMBL/GenBank/DDBJ whole genome shotgun (WGS) entry which is preliminary data.</text>
</comment>
<dbReference type="EMBL" id="QCYY01000591">
    <property type="protein sequence ID" value="ROT84123.1"/>
    <property type="molecule type" value="Genomic_DNA"/>
</dbReference>
<feature type="compositionally biased region" description="Low complexity" evidence="1">
    <location>
        <begin position="91"/>
        <end position="101"/>
    </location>
</feature>
<dbReference type="Proteomes" id="UP000283509">
    <property type="component" value="Unassembled WGS sequence"/>
</dbReference>
<feature type="region of interest" description="Disordered" evidence="1">
    <location>
        <begin position="25"/>
        <end position="101"/>
    </location>
</feature>
<evidence type="ECO:0000256" key="1">
    <source>
        <dbReference type="SAM" id="MobiDB-lite"/>
    </source>
</evidence>
<feature type="compositionally biased region" description="Pro residues" evidence="1">
    <location>
        <begin position="53"/>
        <end position="79"/>
    </location>
</feature>
<gene>
    <name evidence="2" type="ORF">C7M84_022699</name>
</gene>